<sequence>MTQLPEAYQRYLDRIGSAHAEALRPIFLESVAEREHGVLIRGAGTHYVQALVDERIPYGEVREED</sequence>
<proteinExistence type="predicted"/>
<evidence type="ECO:0000313" key="1">
    <source>
        <dbReference type="EMBL" id="MCG2623471.1"/>
    </source>
</evidence>
<dbReference type="Proteomes" id="UP001165368">
    <property type="component" value="Unassembled WGS sequence"/>
</dbReference>
<evidence type="ECO:0000313" key="2">
    <source>
        <dbReference type="Proteomes" id="UP001165368"/>
    </source>
</evidence>
<protein>
    <submittedName>
        <fullName evidence="1">Uncharacterized protein</fullName>
    </submittedName>
</protein>
<gene>
    <name evidence="1" type="ORF">LVY72_16360</name>
</gene>
<comment type="caution">
    <text evidence="1">The sequence shown here is derived from an EMBL/GenBank/DDBJ whole genome shotgun (WGS) entry which is preliminary data.</text>
</comment>
<name>A0ABS9L9V0_9MICC</name>
<organism evidence="1 2">
    <name type="scientific">Arthrobacter hankyongi</name>
    <dbReference type="NCBI Taxonomy" id="2904801"/>
    <lineage>
        <taxon>Bacteria</taxon>
        <taxon>Bacillati</taxon>
        <taxon>Actinomycetota</taxon>
        <taxon>Actinomycetes</taxon>
        <taxon>Micrococcales</taxon>
        <taxon>Micrococcaceae</taxon>
        <taxon>Arthrobacter</taxon>
    </lineage>
</organism>
<reference evidence="1" key="1">
    <citation type="submission" date="2022-01" db="EMBL/GenBank/DDBJ databases">
        <authorList>
            <person name="Jo J.-H."/>
            <person name="Im W.-T."/>
        </authorList>
    </citation>
    <scope>NUCLEOTIDE SEQUENCE</scope>
    <source>
        <strain evidence="1">I2-34</strain>
    </source>
</reference>
<keyword evidence="2" id="KW-1185">Reference proteome</keyword>
<dbReference type="EMBL" id="JAKLTQ010000014">
    <property type="protein sequence ID" value="MCG2623471.1"/>
    <property type="molecule type" value="Genomic_DNA"/>
</dbReference>
<dbReference type="RefSeq" id="WP_237822801.1">
    <property type="nucleotide sequence ID" value="NZ_JAKLTQ010000014.1"/>
</dbReference>
<accession>A0ABS9L9V0</accession>